<dbReference type="GO" id="GO:0046872">
    <property type="term" value="F:metal ion binding"/>
    <property type="evidence" value="ECO:0007669"/>
    <property type="project" value="UniProtKB-KW"/>
</dbReference>
<dbReference type="EMBL" id="LAZP02000272">
    <property type="protein sequence ID" value="PFH58650.1"/>
    <property type="molecule type" value="Genomic_DNA"/>
</dbReference>
<name>A0A2A9PCQ3_OPHUN</name>
<evidence type="ECO:0000256" key="8">
    <source>
        <dbReference type="ARBA" id="ARBA00023049"/>
    </source>
</evidence>
<protein>
    <recommendedName>
        <fullName evidence="11">Peptidase M43 pregnancy-associated plasma-A domain-containing protein</fullName>
    </recommendedName>
</protein>
<dbReference type="PANTHER" id="PTHR47466">
    <property type="match status" value="1"/>
</dbReference>
<evidence type="ECO:0000256" key="7">
    <source>
        <dbReference type="ARBA" id="ARBA00022833"/>
    </source>
</evidence>
<sequence>MPTLSAALVAALMATAAAATQLPYSPAVSNFRPPPPPTSFECGSKQPDEAELQIMKALFDKETSLQAEDRSEAPASFNVRTYIHVVAASQSELDFFHRHNVIHRQFDAVKRDLGLLNIKFDLTNWTMSLHPAWAQGEQDEEMKRTLRQGGGYSDLNIYILSNLSRHSTVPPVPSGICTMPPRSHSPEALAYDGCLVSGHTIFGGLNVKYGLGRKGVHEVGHWFGLHHPFHHGSCAAGTGVLDMPPQEKPVFDCPQTITTCPGRPPLRSPYNIMDYADDSCSGVLTHGQIQLARSAYVYRQGLDRARREADKEARRRARQQAPRI</sequence>
<dbReference type="AlphaFoldDB" id="A0A2A9PCQ3"/>
<feature type="signal peptide" evidence="10">
    <location>
        <begin position="1"/>
        <end position="19"/>
    </location>
</feature>
<dbReference type="GO" id="GO:0008237">
    <property type="term" value="F:metallopeptidase activity"/>
    <property type="evidence" value="ECO:0007669"/>
    <property type="project" value="UniProtKB-KW"/>
</dbReference>
<proteinExistence type="inferred from homology"/>
<reference evidence="12 13" key="2">
    <citation type="journal article" date="2017" name="Sci. Rep.">
        <title>Ant-infecting Ophiocordyceps genomes reveal a high diversity of potential behavioral manipulation genes and a possible major role for enterotoxins.</title>
        <authorList>
            <person name="de Bekker C."/>
            <person name="Ohm R.A."/>
            <person name="Evans H.C."/>
            <person name="Brachmann A."/>
            <person name="Hughes D.P."/>
        </authorList>
    </citation>
    <scope>NUCLEOTIDE SEQUENCE [LARGE SCALE GENOMIC DNA]</scope>
    <source>
        <strain evidence="12 13">SC16a</strain>
    </source>
</reference>
<evidence type="ECO:0000313" key="13">
    <source>
        <dbReference type="Proteomes" id="UP000037136"/>
    </source>
</evidence>
<dbReference type="GO" id="GO:0006508">
    <property type="term" value="P:proteolysis"/>
    <property type="evidence" value="ECO:0007669"/>
    <property type="project" value="UniProtKB-KW"/>
</dbReference>
<evidence type="ECO:0000256" key="6">
    <source>
        <dbReference type="ARBA" id="ARBA00022801"/>
    </source>
</evidence>
<evidence type="ECO:0000256" key="2">
    <source>
        <dbReference type="ARBA" id="ARBA00008721"/>
    </source>
</evidence>
<dbReference type="Pfam" id="PF05572">
    <property type="entry name" value="Peptidase_M43"/>
    <property type="match status" value="1"/>
</dbReference>
<gene>
    <name evidence="12" type="ORF">XA68_13419</name>
</gene>
<evidence type="ECO:0000256" key="10">
    <source>
        <dbReference type="SAM" id="SignalP"/>
    </source>
</evidence>
<dbReference type="PANTHER" id="PTHR47466:SF1">
    <property type="entry name" value="METALLOPROTEASE MEP1 (AFU_ORTHOLOGUE AFUA_1G07730)-RELATED"/>
    <property type="match status" value="1"/>
</dbReference>
<dbReference type="Proteomes" id="UP000037136">
    <property type="component" value="Unassembled WGS sequence"/>
</dbReference>
<evidence type="ECO:0000256" key="1">
    <source>
        <dbReference type="ARBA" id="ARBA00003174"/>
    </source>
</evidence>
<keyword evidence="9" id="KW-1015">Disulfide bond</keyword>
<evidence type="ECO:0000256" key="9">
    <source>
        <dbReference type="ARBA" id="ARBA00023157"/>
    </source>
</evidence>
<keyword evidence="6" id="KW-0378">Hydrolase</keyword>
<accession>A0A2A9PCQ3</accession>
<dbReference type="InterPro" id="IPR024079">
    <property type="entry name" value="MetalloPept_cat_dom_sf"/>
</dbReference>
<keyword evidence="8" id="KW-0482">Metalloprotease</keyword>
<dbReference type="SUPFAM" id="SSF55486">
    <property type="entry name" value="Metalloproteases ('zincins'), catalytic domain"/>
    <property type="match status" value="1"/>
</dbReference>
<keyword evidence="5 10" id="KW-0732">Signal</keyword>
<keyword evidence="7" id="KW-0862">Zinc</keyword>
<keyword evidence="13" id="KW-1185">Reference proteome</keyword>
<evidence type="ECO:0000256" key="4">
    <source>
        <dbReference type="ARBA" id="ARBA00022723"/>
    </source>
</evidence>
<evidence type="ECO:0000259" key="11">
    <source>
        <dbReference type="Pfam" id="PF05572"/>
    </source>
</evidence>
<dbReference type="STRING" id="268505.A0A2A9PCQ3"/>
<evidence type="ECO:0000313" key="12">
    <source>
        <dbReference type="EMBL" id="PFH58650.1"/>
    </source>
</evidence>
<comment type="caution">
    <text evidence="12">The sequence shown here is derived from an EMBL/GenBank/DDBJ whole genome shotgun (WGS) entry which is preliminary data.</text>
</comment>
<feature type="chain" id="PRO_5012450982" description="Peptidase M43 pregnancy-associated plasma-A domain-containing protein" evidence="10">
    <location>
        <begin position="20"/>
        <end position="324"/>
    </location>
</feature>
<evidence type="ECO:0000256" key="5">
    <source>
        <dbReference type="ARBA" id="ARBA00022729"/>
    </source>
</evidence>
<comment type="similarity">
    <text evidence="2">Belongs to the peptidase M43B family.</text>
</comment>
<dbReference type="Gene3D" id="3.40.390.10">
    <property type="entry name" value="Collagenase (Catalytic Domain)"/>
    <property type="match status" value="1"/>
</dbReference>
<evidence type="ECO:0000256" key="3">
    <source>
        <dbReference type="ARBA" id="ARBA00022670"/>
    </source>
</evidence>
<comment type="function">
    <text evidence="1">Secreted metalloproteinase that allows assimilation of proteinaceous substrates.</text>
</comment>
<keyword evidence="3" id="KW-0645">Protease</keyword>
<dbReference type="InterPro" id="IPR008754">
    <property type="entry name" value="Peptidase_M43"/>
</dbReference>
<reference evidence="12 13" key="1">
    <citation type="journal article" date="2015" name="BMC Genomics">
        <title>Gene expression during zombie ant biting behavior reflects the complexity underlying fungal parasitic behavioral manipulation.</title>
        <authorList>
            <person name="de Bekker C."/>
            <person name="Ohm R.A."/>
            <person name="Loreto R.G."/>
            <person name="Sebastian A."/>
            <person name="Albert I."/>
            <person name="Merrow M."/>
            <person name="Brachmann A."/>
            <person name="Hughes D.P."/>
        </authorList>
    </citation>
    <scope>NUCLEOTIDE SEQUENCE [LARGE SCALE GENOMIC DNA]</scope>
    <source>
        <strain evidence="12 13">SC16a</strain>
    </source>
</reference>
<keyword evidence="4" id="KW-0479">Metal-binding</keyword>
<dbReference type="OrthoDB" id="536211at2759"/>
<feature type="domain" description="Peptidase M43 pregnancy-associated plasma-A" evidence="11">
    <location>
        <begin position="212"/>
        <end position="290"/>
    </location>
</feature>
<organism evidence="12 13">
    <name type="scientific">Ophiocordyceps unilateralis</name>
    <name type="common">Zombie-ant fungus</name>
    <name type="synonym">Torrubia unilateralis</name>
    <dbReference type="NCBI Taxonomy" id="268505"/>
    <lineage>
        <taxon>Eukaryota</taxon>
        <taxon>Fungi</taxon>
        <taxon>Dikarya</taxon>
        <taxon>Ascomycota</taxon>
        <taxon>Pezizomycotina</taxon>
        <taxon>Sordariomycetes</taxon>
        <taxon>Hypocreomycetidae</taxon>
        <taxon>Hypocreales</taxon>
        <taxon>Ophiocordycipitaceae</taxon>
        <taxon>Ophiocordyceps</taxon>
    </lineage>
</organism>